<comment type="caution">
    <text evidence="2">The sequence shown here is derived from an EMBL/GenBank/DDBJ whole genome shotgun (WGS) entry which is preliminary data.</text>
</comment>
<evidence type="ECO:0000256" key="1">
    <source>
        <dbReference type="SAM" id="Phobius"/>
    </source>
</evidence>
<keyword evidence="1" id="KW-0472">Membrane</keyword>
<dbReference type="EMBL" id="MPUH01000505">
    <property type="protein sequence ID" value="OMJ78757.1"/>
    <property type="molecule type" value="Genomic_DNA"/>
</dbReference>
<evidence type="ECO:0000313" key="3">
    <source>
        <dbReference type="Proteomes" id="UP000187209"/>
    </source>
</evidence>
<feature type="transmembrane region" description="Helical" evidence="1">
    <location>
        <begin position="209"/>
        <end position="231"/>
    </location>
</feature>
<evidence type="ECO:0008006" key="4">
    <source>
        <dbReference type="Google" id="ProtNLM"/>
    </source>
</evidence>
<accession>A0A1R2BPV0</accession>
<keyword evidence="1" id="KW-0812">Transmembrane</keyword>
<keyword evidence="3" id="KW-1185">Reference proteome</keyword>
<evidence type="ECO:0000313" key="2">
    <source>
        <dbReference type="EMBL" id="OMJ78757.1"/>
    </source>
</evidence>
<keyword evidence="1" id="KW-1133">Transmembrane helix</keyword>
<proteinExistence type="predicted"/>
<protein>
    <recommendedName>
        <fullName evidence="4">CUB domain-containing protein</fullName>
    </recommendedName>
</protein>
<gene>
    <name evidence="2" type="ORF">SteCoe_21369</name>
</gene>
<reference evidence="2 3" key="1">
    <citation type="submission" date="2016-11" db="EMBL/GenBank/DDBJ databases">
        <title>The macronuclear genome of Stentor coeruleus: a giant cell with tiny introns.</title>
        <authorList>
            <person name="Slabodnick M."/>
            <person name="Ruby J.G."/>
            <person name="Reiff S.B."/>
            <person name="Swart E.C."/>
            <person name="Gosai S."/>
            <person name="Prabakaran S."/>
            <person name="Witkowska E."/>
            <person name="Larue G.E."/>
            <person name="Fisher S."/>
            <person name="Freeman R.M."/>
            <person name="Gunawardena J."/>
            <person name="Chu W."/>
            <person name="Stover N.A."/>
            <person name="Gregory B.D."/>
            <person name="Nowacki M."/>
            <person name="Derisi J."/>
            <person name="Roy S.W."/>
            <person name="Marshall W.F."/>
            <person name="Sood P."/>
        </authorList>
    </citation>
    <scope>NUCLEOTIDE SEQUENCE [LARGE SCALE GENOMIC DNA]</scope>
    <source>
        <strain evidence="2">WM001</strain>
    </source>
</reference>
<sequence length="295" mass="33611">MFLILRFLLAQACDEPCIKCVLSEEFWLEYFLHRSTCENTICKDNLSYCNNNCTNCIDSNNKKLCSKITTSEIVCPVSTSICGDNKYLTNKGVINITYPFPQKTLCQWTLDMRAFIPYSSENSLYITIINPNNNIGYLKVLSYNLPDTIYDISEYKGNYLIKNWNSGVWLNDNIITILYASGTEMYAYSGIMITWEIYSSSSSLSLESIIAIITVSVVLFLCFSCCIFCCFKCTKAWRIRGNRGRPGRGRIYQVLPDNSVIYVSDENMNICIPASPYNKNLVEVGDPICPICFEE</sequence>
<name>A0A1R2BPV0_9CILI</name>
<dbReference type="Proteomes" id="UP000187209">
    <property type="component" value="Unassembled WGS sequence"/>
</dbReference>
<dbReference type="AlphaFoldDB" id="A0A1R2BPV0"/>
<organism evidence="2 3">
    <name type="scientific">Stentor coeruleus</name>
    <dbReference type="NCBI Taxonomy" id="5963"/>
    <lineage>
        <taxon>Eukaryota</taxon>
        <taxon>Sar</taxon>
        <taxon>Alveolata</taxon>
        <taxon>Ciliophora</taxon>
        <taxon>Postciliodesmatophora</taxon>
        <taxon>Heterotrichea</taxon>
        <taxon>Heterotrichida</taxon>
        <taxon>Stentoridae</taxon>
        <taxon>Stentor</taxon>
    </lineage>
</organism>